<protein>
    <submittedName>
        <fullName evidence="1">Uncharacterized protein</fullName>
    </submittedName>
</protein>
<organism evidence="1 2">
    <name type="scientific">Marchantia polymorpha</name>
    <name type="common">Common liverwort</name>
    <name type="synonym">Marchantia aquatica</name>
    <dbReference type="NCBI Taxonomy" id="3197"/>
    <lineage>
        <taxon>Eukaryota</taxon>
        <taxon>Viridiplantae</taxon>
        <taxon>Streptophyta</taxon>
        <taxon>Embryophyta</taxon>
        <taxon>Marchantiophyta</taxon>
        <taxon>Marchantiopsida</taxon>
        <taxon>Marchantiidae</taxon>
        <taxon>Marchantiales</taxon>
        <taxon>Marchantiaceae</taxon>
        <taxon>Marchantia</taxon>
    </lineage>
</organism>
<evidence type="ECO:0000313" key="2">
    <source>
        <dbReference type="Proteomes" id="UP000244005"/>
    </source>
</evidence>
<sequence length="174" mass="20278">MIPLPHRKIDYRLFLCNKFVNTRYNGSTKVHNGQWYTYLNKISNITTTYQSYFPLDSHDSVILYVHFYCRFEDKNLSGWRHAQQTSRSRQIATSWYPLRTPVAHIQRDLLAFTNSAIQLSVRIANEEFPTALSSLMSPEIDSMATSCHSIPVASWETRCSALIELRNQHCSSRR</sequence>
<dbReference type="Proteomes" id="UP000244005">
    <property type="component" value="Unassembled WGS sequence"/>
</dbReference>
<proteinExistence type="predicted"/>
<name>A0A2R6VYG7_MARPO</name>
<reference evidence="2" key="1">
    <citation type="journal article" date="2017" name="Cell">
        <title>Insights into land plant evolution garnered from the Marchantia polymorpha genome.</title>
        <authorList>
            <person name="Bowman J.L."/>
            <person name="Kohchi T."/>
            <person name="Yamato K.T."/>
            <person name="Jenkins J."/>
            <person name="Shu S."/>
            <person name="Ishizaki K."/>
            <person name="Yamaoka S."/>
            <person name="Nishihama R."/>
            <person name="Nakamura Y."/>
            <person name="Berger F."/>
            <person name="Adam C."/>
            <person name="Aki S.S."/>
            <person name="Althoff F."/>
            <person name="Araki T."/>
            <person name="Arteaga-Vazquez M.A."/>
            <person name="Balasubrmanian S."/>
            <person name="Barry K."/>
            <person name="Bauer D."/>
            <person name="Boehm C.R."/>
            <person name="Briginshaw L."/>
            <person name="Caballero-Perez J."/>
            <person name="Catarino B."/>
            <person name="Chen F."/>
            <person name="Chiyoda S."/>
            <person name="Chovatia M."/>
            <person name="Davies K.M."/>
            <person name="Delmans M."/>
            <person name="Demura T."/>
            <person name="Dierschke T."/>
            <person name="Dolan L."/>
            <person name="Dorantes-Acosta A.E."/>
            <person name="Eklund D.M."/>
            <person name="Florent S.N."/>
            <person name="Flores-Sandoval E."/>
            <person name="Fujiyama A."/>
            <person name="Fukuzawa H."/>
            <person name="Galik B."/>
            <person name="Grimanelli D."/>
            <person name="Grimwood J."/>
            <person name="Grossniklaus U."/>
            <person name="Hamada T."/>
            <person name="Haseloff J."/>
            <person name="Hetherington A.J."/>
            <person name="Higo A."/>
            <person name="Hirakawa Y."/>
            <person name="Hundley H.N."/>
            <person name="Ikeda Y."/>
            <person name="Inoue K."/>
            <person name="Inoue S.I."/>
            <person name="Ishida S."/>
            <person name="Jia Q."/>
            <person name="Kakita M."/>
            <person name="Kanazawa T."/>
            <person name="Kawai Y."/>
            <person name="Kawashima T."/>
            <person name="Kennedy M."/>
            <person name="Kinose K."/>
            <person name="Kinoshita T."/>
            <person name="Kohara Y."/>
            <person name="Koide E."/>
            <person name="Komatsu K."/>
            <person name="Kopischke S."/>
            <person name="Kubo M."/>
            <person name="Kyozuka J."/>
            <person name="Lagercrantz U."/>
            <person name="Lin S.S."/>
            <person name="Lindquist E."/>
            <person name="Lipzen A.M."/>
            <person name="Lu C.W."/>
            <person name="De Luna E."/>
            <person name="Martienssen R.A."/>
            <person name="Minamino N."/>
            <person name="Mizutani M."/>
            <person name="Mizutani M."/>
            <person name="Mochizuki N."/>
            <person name="Monte I."/>
            <person name="Mosher R."/>
            <person name="Nagasaki H."/>
            <person name="Nakagami H."/>
            <person name="Naramoto S."/>
            <person name="Nishitani K."/>
            <person name="Ohtani M."/>
            <person name="Okamoto T."/>
            <person name="Okumura M."/>
            <person name="Phillips J."/>
            <person name="Pollak B."/>
            <person name="Reinders A."/>
            <person name="Rovekamp M."/>
            <person name="Sano R."/>
            <person name="Sawa S."/>
            <person name="Schmid M.W."/>
            <person name="Shirakawa M."/>
            <person name="Solano R."/>
            <person name="Spunde A."/>
            <person name="Suetsugu N."/>
            <person name="Sugano S."/>
            <person name="Sugiyama A."/>
            <person name="Sun R."/>
            <person name="Suzuki Y."/>
            <person name="Takenaka M."/>
            <person name="Takezawa D."/>
            <person name="Tomogane H."/>
            <person name="Tsuzuki M."/>
            <person name="Ueda T."/>
            <person name="Umeda M."/>
            <person name="Ward J.M."/>
            <person name="Watanabe Y."/>
            <person name="Yazaki K."/>
            <person name="Yokoyama R."/>
            <person name="Yoshitake Y."/>
            <person name="Yotsui I."/>
            <person name="Zachgo S."/>
            <person name="Schmutz J."/>
        </authorList>
    </citation>
    <scope>NUCLEOTIDE SEQUENCE [LARGE SCALE GENOMIC DNA]</scope>
    <source>
        <strain evidence="2">Tak-1</strain>
    </source>
</reference>
<dbReference type="AlphaFoldDB" id="A0A2R6VYG7"/>
<keyword evidence="2" id="KW-1185">Reference proteome</keyword>
<gene>
    <name evidence="1" type="ORF">MARPO_0661s0001</name>
</gene>
<accession>A0A2R6VYG7</accession>
<dbReference type="EMBL" id="KZ773246">
    <property type="protein sequence ID" value="PTQ26653.1"/>
    <property type="molecule type" value="Genomic_DNA"/>
</dbReference>
<evidence type="ECO:0000313" key="1">
    <source>
        <dbReference type="EMBL" id="PTQ26653.1"/>
    </source>
</evidence>